<dbReference type="PANTHER" id="PTHR34934:SF1">
    <property type="entry name" value="FLAVIN-DEPENDENT THYMIDYLATE SYNTHASE"/>
    <property type="match status" value="1"/>
</dbReference>
<dbReference type="InParanoid" id="S0EX52"/>
<dbReference type="PANTHER" id="PTHR34934">
    <property type="entry name" value="FLAVIN-DEPENDENT THYMIDYLATE SYNTHASE"/>
    <property type="match status" value="1"/>
</dbReference>
<dbReference type="Pfam" id="PF02511">
    <property type="entry name" value="Thy1"/>
    <property type="match status" value="1"/>
</dbReference>
<dbReference type="NCBIfam" id="TIGR02170">
    <property type="entry name" value="thyX"/>
    <property type="match status" value="1"/>
</dbReference>
<evidence type="ECO:0000313" key="2">
    <source>
        <dbReference type="EMBL" id="CCW36016.1"/>
    </source>
</evidence>
<dbReference type="SUPFAM" id="SSF69796">
    <property type="entry name" value="Thymidylate synthase-complementing protein Thy1"/>
    <property type="match status" value="1"/>
</dbReference>
<gene>
    <name evidence="2" type="ORF">CCALI_02209</name>
</gene>
<dbReference type="RefSeq" id="WP_016483537.1">
    <property type="nucleotide sequence ID" value="NC_021487.1"/>
</dbReference>
<dbReference type="KEGG" id="ccz:CCALI_02209"/>
<dbReference type="Gene3D" id="3.30.1360.170">
    <property type="match status" value="1"/>
</dbReference>
<proteinExistence type="predicted"/>
<keyword evidence="2" id="KW-0489">Methyltransferase</keyword>
<dbReference type="AlphaFoldDB" id="S0EX52"/>
<sequence>MSAEWHTDWREIKITGTEKGFPAIHSPVCHTAKGTPYLCHPGVVLIGRTTTDIQGIEPFLQGFDPDLGFATYLQDPVRLDPGTQLCKTAGQLCYASFGPKRTWNRDAKRYFDNIKESGHGSVLEHANFSLLCYGVSRSVTHELVRHRHFSYSQISQRYVSGRVLRFVERPEYQQNPTLHAEFLERIDRAAADYERTVERLLEAQQAGQPLLSADMRTDLRKKVQQAARSLLPNEAEAPLVVTGNARAWRHFLEMRANVHAEIEIRALAFLVYRCLVAIEPILFEDYQVVTFPDGTFGLDTAFRKV</sequence>
<accession>S0EX52</accession>
<dbReference type="InterPro" id="IPR036098">
    <property type="entry name" value="Thymidylate_synthase_ThyX_sf"/>
</dbReference>
<evidence type="ECO:0000313" key="3">
    <source>
        <dbReference type="Proteomes" id="UP000014227"/>
    </source>
</evidence>
<dbReference type="HOGENOM" id="CLU_077585_1_0_0"/>
<dbReference type="GO" id="GO:0070402">
    <property type="term" value="F:NADPH binding"/>
    <property type="evidence" value="ECO:0007669"/>
    <property type="project" value="TreeGrafter"/>
</dbReference>
<dbReference type="PATRIC" id="fig|1303518.3.peg.2294"/>
<dbReference type="STRING" id="454171.CP488_01884"/>
<dbReference type="EC" id="2.1.1.148" evidence="1"/>
<dbReference type="Proteomes" id="UP000014227">
    <property type="component" value="Chromosome I"/>
</dbReference>
<dbReference type="GO" id="GO:0004799">
    <property type="term" value="F:thymidylate synthase activity"/>
    <property type="evidence" value="ECO:0007669"/>
    <property type="project" value="TreeGrafter"/>
</dbReference>
<dbReference type="GO" id="GO:0050797">
    <property type="term" value="F:thymidylate synthase (FAD) activity"/>
    <property type="evidence" value="ECO:0007669"/>
    <property type="project" value="UniProtKB-UniRule"/>
</dbReference>
<dbReference type="InterPro" id="IPR003669">
    <property type="entry name" value="Thymidylate_synthase_ThyX"/>
</dbReference>
<dbReference type="CDD" id="cd20175">
    <property type="entry name" value="ThyX"/>
    <property type="match status" value="1"/>
</dbReference>
<keyword evidence="2" id="KW-0808">Transferase</keyword>
<dbReference type="EMBL" id="HF951689">
    <property type="protein sequence ID" value="CCW36016.1"/>
    <property type="molecule type" value="Genomic_DNA"/>
</dbReference>
<evidence type="ECO:0000256" key="1">
    <source>
        <dbReference type="NCBIfam" id="TIGR02170"/>
    </source>
</evidence>
<reference evidence="3" key="1">
    <citation type="submission" date="2013-03" db="EMBL/GenBank/DDBJ databases">
        <title>Genome sequence of Chthonomonas calidirosea, the first sequenced genome from the Armatimonadetes phylum (formally candidate division OP10).</title>
        <authorList>
            <person name="Lee K.C.Y."/>
            <person name="Morgan X.C."/>
            <person name="Dunfield P.F."/>
            <person name="Tamas I."/>
            <person name="Houghton K.M."/>
            <person name="Vyssotski M."/>
            <person name="Ryan J.L.J."/>
            <person name="Lagutin K."/>
            <person name="McDonald I.R."/>
            <person name="Stott M.B."/>
        </authorList>
    </citation>
    <scope>NUCLEOTIDE SEQUENCE [LARGE SCALE GENOMIC DNA]</scope>
    <source>
        <strain evidence="3">DSM 23976 / ICMP 18418 / T49</strain>
    </source>
</reference>
<dbReference type="GO" id="GO:0006231">
    <property type="term" value="P:dTMP biosynthetic process"/>
    <property type="evidence" value="ECO:0007669"/>
    <property type="project" value="UniProtKB-UniRule"/>
</dbReference>
<dbReference type="PROSITE" id="PS51331">
    <property type="entry name" value="THYX"/>
    <property type="match status" value="1"/>
</dbReference>
<dbReference type="GO" id="GO:0032259">
    <property type="term" value="P:methylation"/>
    <property type="evidence" value="ECO:0007669"/>
    <property type="project" value="UniProtKB-KW"/>
</dbReference>
<dbReference type="eggNOG" id="COG1351">
    <property type="taxonomic scope" value="Bacteria"/>
</dbReference>
<organism evidence="2 3">
    <name type="scientific">Chthonomonas calidirosea (strain DSM 23976 / ICMP 18418 / T49)</name>
    <dbReference type="NCBI Taxonomy" id="1303518"/>
    <lineage>
        <taxon>Bacteria</taxon>
        <taxon>Bacillati</taxon>
        <taxon>Armatimonadota</taxon>
        <taxon>Chthonomonadia</taxon>
        <taxon>Chthonomonadales</taxon>
        <taxon>Chthonomonadaceae</taxon>
        <taxon>Chthonomonas</taxon>
    </lineage>
</organism>
<keyword evidence="3" id="KW-1185">Reference proteome</keyword>
<dbReference type="GO" id="GO:0050660">
    <property type="term" value="F:flavin adenine dinucleotide binding"/>
    <property type="evidence" value="ECO:0007669"/>
    <property type="project" value="UniProtKB-UniRule"/>
</dbReference>
<dbReference type="OrthoDB" id="9780625at2"/>
<name>S0EX52_CHTCT</name>
<protein>
    <recommendedName>
        <fullName evidence="1">FAD-dependent thymidylate synthase</fullName>
        <ecNumber evidence="1">2.1.1.148</ecNumber>
    </recommendedName>
</protein>